<sequence>MQSSLFSVSSNWTADKVVDGCLKQNIGSDCCTHTAWNRNKALWQVDLGKLSTISYITIYNRDEGVQFPRRLAGYQLYLSNTSDWSQGILCYEDKSNNWTEVEMVVTHRCPYVAKFVTIYNYRNDPARHDWYEDNAVLELCEVQVFGCPIRKYGNGNCNQTCSDKCYGGNCDASTGSCFYCLPGKWSHTCDQDCSSGCEGCIQNGSCTDCVSGKWGDTCDRDCSKNCNDCFQNNESCKDCIRGKHGNSCELYCPTHCANDACDREFGLCIDCKPGKRGETCDLDCPAKCKDLLCEKTTGFCSECMDGMYGYKCEKACPAECGSNKCRRSDGTCEDTDTCTRTDNITVVAVLAAVAALCSVTAIASFVYMLRIRAALKTEQTKATEEHYTGIDMAGRDDLNAYYEMSSPNATTN</sequence>
<organism evidence="2 3">
    <name type="scientific">Mizuhopecten yessoensis</name>
    <name type="common">Japanese scallop</name>
    <name type="synonym">Patinopecten yessoensis</name>
    <dbReference type="NCBI Taxonomy" id="6573"/>
    <lineage>
        <taxon>Eukaryota</taxon>
        <taxon>Metazoa</taxon>
        <taxon>Spiralia</taxon>
        <taxon>Lophotrochozoa</taxon>
        <taxon>Mollusca</taxon>
        <taxon>Bivalvia</taxon>
        <taxon>Autobranchia</taxon>
        <taxon>Pteriomorphia</taxon>
        <taxon>Pectinida</taxon>
        <taxon>Pectinoidea</taxon>
        <taxon>Pectinidae</taxon>
        <taxon>Mizuhopecten</taxon>
    </lineage>
</organism>
<dbReference type="PANTHER" id="PTHR45713:SF6">
    <property type="entry name" value="F5_8 TYPE C DOMAIN-CONTAINING PROTEIN"/>
    <property type="match status" value="1"/>
</dbReference>
<dbReference type="Proteomes" id="UP000242188">
    <property type="component" value="Unassembled WGS sequence"/>
</dbReference>
<evidence type="ECO:0000313" key="3">
    <source>
        <dbReference type="Proteomes" id="UP000242188"/>
    </source>
</evidence>
<dbReference type="AlphaFoldDB" id="A0A210R3K8"/>
<feature type="transmembrane region" description="Helical" evidence="1">
    <location>
        <begin position="344"/>
        <end position="369"/>
    </location>
</feature>
<dbReference type="InterPro" id="IPR051941">
    <property type="entry name" value="BG_Antigen-Binding_Lectin"/>
</dbReference>
<dbReference type="EMBL" id="NEDP02000628">
    <property type="protein sequence ID" value="OWF55545.1"/>
    <property type="molecule type" value="Genomic_DNA"/>
</dbReference>
<proteinExistence type="predicted"/>
<gene>
    <name evidence="2" type="ORF">KP79_PYT08878</name>
</gene>
<keyword evidence="1" id="KW-0472">Membrane</keyword>
<comment type="caution">
    <text evidence="2">The sequence shown here is derived from an EMBL/GenBank/DDBJ whole genome shotgun (WGS) entry which is preliminary data.</text>
</comment>
<evidence type="ECO:0000313" key="2">
    <source>
        <dbReference type="EMBL" id="OWF55545.1"/>
    </source>
</evidence>
<dbReference type="Gene3D" id="2.60.120.260">
    <property type="entry name" value="Galactose-binding domain-like"/>
    <property type="match status" value="1"/>
</dbReference>
<dbReference type="SUPFAM" id="SSF49785">
    <property type="entry name" value="Galactose-binding domain-like"/>
    <property type="match status" value="1"/>
</dbReference>
<protein>
    <submittedName>
        <fullName evidence="2">Scavenger receptor class F member 1</fullName>
    </submittedName>
</protein>
<reference evidence="2 3" key="1">
    <citation type="journal article" date="2017" name="Nat. Ecol. Evol.">
        <title>Scallop genome provides insights into evolution of bilaterian karyotype and development.</title>
        <authorList>
            <person name="Wang S."/>
            <person name="Zhang J."/>
            <person name="Jiao W."/>
            <person name="Li J."/>
            <person name="Xun X."/>
            <person name="Sun Y."/>
            <person name="Guo X."/>
            <person name="Huan P."/>
            <person name="Dong B."/>
            <person name="Zhang L."/>
            <person name="Hu X."/>
            <person name="Sun X."/>
            <person name="Wang J."/>
            <person name="Zhao C."/>
            <person name="Wang Y."/>
            <person name="Wang D."/>
            <person name="Huang X."/>
            <person name="Wang R."/>
            <person name="Lv J."/>
            <person name="Li Y."/>
            <person name="Zhang Z."/>
            <person name="Liu B."/>
            <person name="Lu W."/>
            <person name="Hui Y."/>
            <person name="Liang J."/>
            <person name="Zhou Z."/>
            <person name="Hou R."/>
            <person name="Li X."/>
            <person name="Liu Y."/>
            <person name="Li H."/>
            <person name="Ning X."/>
            <person name="Lin Y."/>
            <person name="Zhao L."/>
            <person name="Xing Q."/>
            <person name="Dou J."/>
            <person name="Li Y."/>
            <person name="Mao J."/>
            <person name="Guo H."/>
            <person name="Dou H."/>
            <person name="Li T."/>
            <person name="Mu C."/>
            <person name="Jiang W."/>
            <person name="Fu Q."/>
            <person name="Fu X."/>
            <person name="Miao Y."/>
            <person name="Liu J."/>
            <person name="Yu Q."/>
            <person name="Li R."/>
            <person name="Liao H."/>
            <person name="Li X."/>
            <person name="Kong Y."/>
            <person name="Jiang Z."/>
            <person name="Chourrout D."/>
            <person name="Li R."/>
            <person name="Bao Z."/>
        </authorList>
    </citation>
    <scope>NUCLEOTIDE SEQUENCE [LARGE SCALE GENOMIC DNA]</scope>
    <source>
        <strain evidence="2 3">PY_sf001</strain>
    </source>
</reference>
<dbReference type="OrthoDB" id="27819at2759"/>
<dbReference type="Pfam" id="PF22633">
    <property type="entry name" value="F5_F8_type_C_2"/>
    <property type="match status" value="1"/>
</dbReference>
<dbReference type="InterPro" id="IPR008979">
    <property type="entry name" value="Galactose-bd-like_sf"/>
</dbReference>
<name>A0A210R3K8_MIZYE</name>
<keyword evidence="3" id="KW-1185">Reference proteome</keyword>
<accession>A0A210R3K8</accession>
<keyword evidence="1" id="KW-0812">Transmembrane</keyword>
<keyword evidence="1" id="KW-1133">Transmembrane helix</keyword>
<evidence type="ECO:0000256" key="1">
    <source>
        <dbReference type="SAM" id="Phobius"/>
    </source>
</evidence>
<dbReference type="PANTHER" id="PTHR45713">
    <property type="entry name" value="FTP DOMAIN-CONTAINING PROTEIN"/>
    <property type="match status" value="1"/>
</dbReference>
<keyword evidence="2" id="KW-0675">Receptor</keyword>